<keyword evidence="2 3" id="KW-0687">Ribonucleoprotein</keyword>
<keyword evidence="2" id="KW-0699">rRNA-binding</keyword>
<dbReference type="CDD" id="cd00336">
    <property type="entry name" value="Ribosomal_L22"/>
    <property type="match status" value="1"/>
</dbReference>
<dbReference type="PANTHER" id="PTHR13501:SF8">
    <property type="entry name" value="LARGE RIBOSOMAL SUBUNIT PROTEIN UL22M"/>
    <property type="match status" value="1"/>
</dbReference>
<keyword evidence="5" id="KW-0934">Plastid</keyword>
<comment type="subcellular location">
    <subcellularLocation>
        <location evidence="2 4">Plastid</location>
        <location evidence="2 4">Chloroplast</location>
    </subcellularLocation>
</comment>
<dbReference type="HAMAP" id="MF_01331_B">
    <property type="entry name" value="Ribosomal_uL22_B"/>
    <property type="match status" value="1"/>
</dbReference>
<dbReference type="AlphaFoldDB" id="A0A8E5XRM7"/>
<dbReference type="PANTHER" id="PTHR13501">
    <property type="entry name" value="CHLOROPLAST 50S RIBOSOMAL PROTEIN L22-RELATED"/>
    <property type="match status" value="1"/>
</dbReference>
<keyword evidence="5" id="KW-0150">Chloroplast</keyword>
<keyword evidence="2 3" id="KW-0689">Ribosomal protein</keyword>
<dbReference type="InterPro" id="IPR005727">
    <property type="entry name" value="Ribosomal_uL22_bac/chlpt-type"/>
</dbReference>
<accession>A0A8E5XRM7</accession>
<dbReference type="PROSITE" id="PS00464">
    <property type="entry name" value="RIBOSOMAL_L22"/>
    <property type="match status" value="1"/>
</dbReference>
<evidence type="ECO:0000256" key="2">
    <source>
        <dbReference type="HAMAP-Rule" id="MF_01331"/>
    </source>
</evidence>
<reference evidence="5" key="1">
    <citation type="submission" date="2021-03" db="EMBL/GenBank/DDBJ databases">
        <title>The complete chloroplast genome of Ishige okamurae.</title>
        <authorList>
            <person name="Wang X."/>
        </authorList>
    </citation>
    <scope>NUCLEOTIDE SEQUENCE</scope>
</reference>
<sequence length="125" mass="14322">MRKKDQEKTTAKAISKYIRISPIKVRRVLTEIKGRSYWEAAMVLDVLPYRACGPIWQTLDSAVGNAKNKFGVEERDLQVKTVFANQGPSLRRFRPRAQGRGYQIRKPTCHITVIVENISKSGEKF</sequence>
<geneLocation type="chloroplast" evidence="5"/>
<evidence type="ECO:0000256" key="4">
    <source>
        <dbReference type="RuleBase" id="RU004009"/>
    </source>
</evidence>
<dbReference type="InterPro" id="IPR001063">
    <property type="entry name" value="Ribosomal_uL22"/>
</dbReference>
<dbReference type="EMBL" id="MW762687">
    <property type="protein sequence ID" value="QVJ99699.1"/>
    <property type="molecule type" value="Genomic_DNA"/>
</dbReference>
<dbReference type="InterPro" id="IPR018260">
    <property type="entry name" value="Ribosomal_uL22_CS"/>
</dbReference>
<dbReference type="GO" id="GO:0003735">
    <property type="term" value="F:structural constituent of ribosome"/>
    <property type="evidence" value="ECO:0007669"/>
    <property type="project" value="InterPro"/>
</dbReference>
<name>A0A8E5XRM7_9PHAE</name>
<comment type="function">
    <text evidence="2 4">This protein binds specifically to 23S rRNA.</text>
</comment>
<comment type="subunit">
    <text evidence="2">Part of the 50S ribosomal subunit.</text>
</comment>
<evidence type="ECO:0000256" key="3">
    <source>
        <dbReference type="RuleBase" id="RU004005"/>
    </source>
</evidence>
<dbReference type="NCBIfam" id="TIGR01044">
    <property type="entry name" value="rplV_bact"/>
    <property type="match status" value="1"/>
</dbReference>
<gene>
    <name evidence="2 5" type="primary">rpl22</name>
</gene>
<dbReference type="Pfam" id="PF00237">
    <property type="entry name" value="Ribosomal_L22"/>
    <property type="match status" value="1"/>
</dbReference>
<keyword evidence="2" id="KW-0694">RNA-binding</keyword>
<dbReference type="GO" id="GO:0019843">
    <property type="term" value="F:rRNA binding"/>
    <property type="evidence" value="ECO:0007669"/>
    <property type="project" value="UniProtKB-UniRule"/>
</dbReference>
<dbReference type="GO" id="GO:0022625">
    <property type="term" value="C:cytosolic large ribosomal subunit"/>
    <property type="evidence" value="ECO:0007669"/>
    <property type="project" value="TreeGrafter"/>
</dbReference>
<organism evidence="5">
    <name type="scientific">Ishige okamurae</name>
    <dbReference type="NCBI Taxonomy" id="233772"/>
    <lineage>
        <taxon>Eukaryota</taxon>
        <taxon>Sar</taxon>
        <taxon>Stramenopiles</taxon>
        <taxon>Ochrophyta</taxon>
        <taxon>PX clade</taxon>
        <taxon>Phaeophyceae</taxon>
        <taxon>Ectocarpales</taxon>
        <taxon>Ishigeaceae</taxon>
        <taxon>Ishige</taxon>
    </lineage>
</organism>
<dbReference type="GeneID" id="68216561"/>
<comment type="similarity">
    <text evidence="2 3">Belongs to the universal ribosomal protein uL22 family.</text>
</comment>
<dbReference type="InterPro" id="IPR047867">
    <property type="entry name" value="Ribosomal_uL22_bac/org-type"/>
</dbReference>
<dbReference type="GO" id="GO:0006412">
    <property type="term" value="P:translation"/>
    <property type="evidence" value="ECO:0007669"/>
    <property type="project" value="UniProtKB-UniRule"/>
</dbReference>
<evidence type="ECO:0000313" key="5">
    <source>
        <dbReference type="EMBL" id="QVJ99699.1"/>
    </source>
</evidence>
<dbReference type="RefSeq" id="YP_010185355.1">
    <property type="nucleotide sequence ID" value="NC_058314.1"/>
</dbReference>
<dbReference type="GO" id="GO:0009507">
    <property type="term" value="C:chloroplast"/>
    <property type="evidence" value="ECO:0007669"/>
    <property type="project" value="UniProtKB-SubCell"/>
</dbReference>
<evidence type="ECO:0000256" key="1">
    <source>
        <dbReference type="ARBA" id="ARBA00035285"/>
    </source>
</evidence>
<protein>
    <recommendedName>
        <fullName evidence="1 2">Large ribosomal subunit protein uL22c</fullName>
    </recommendedName>
</protein>
<comment type="function">
    <text evidence="2 4">The globular domain of the protein is located near the polypeptide exit tunnel on the outside of the subunit, while an extended beta-hairpin is found that lines the wall of the exit tunnel in the center of the 70S ribosome.</text>
</comment>
<proteinExistence type="inferred from homology"/>